<protein>
    <recommendedName>
        <fullName evidence="4">Ankyrin and armadillo repeat-containing protein</fullName>
    </recommendedName>
</protein>
<dbReference type="SMART" id="SM00248">
    <property type="entry name" value="ANK"/>
    <property type="match status" value="3"/>
</dbReference>
<dbReference type="Gene3D" id="1.25.40.20">
    <property type="entry name" value="Ankyrin repeat-containing domain"/>
    <property type="match status" value="1"/>
</dbReference>
<dbReference type="Gene3D" id="1.25.10.10">
    <property type="entry name" value="Leucine-rich Repeat Variant"/>
    <property type="match status" value="3"/>
</dbReference>
<evidence type="ECO:0008006" key="4">
    <source>
        <dbReference type="Google" id="ProtNLM"/>
    </source>
</evidence>
<dbReference type="GeneTree" id="ENSGT00940000167949"/>
<evidence type="ECO:0000313" key="3">
    <source>
        <dbReference type="Proteomes" id="UP000694569"/>
    </source>
</evidence>
<dbReference type="PROSITE" id="PS50297">
    <property type="entry name" value="ANK_REP_REGION"/>
    <property type="match status" value="1"/>
</dbReference>
<dbReference type="SUPFAM" id="SSF48403">
    <property type="entry name" value="Ankyrin repeat"/>
    <property type="match status" value="1"/>
</dbReference>
<dbReference type="OrthoDB" id="1683831at2759"/>
<dbReference type="PANTHER" id="PTHR46464">
    <property type="entry name" value="ANK_REP_REGION DOMAIN-CONTAINING PROTEIN"/>
    <property type="match status" value="1"/>
</dbReference>
<dbReference type="Proteomes" id="UP000694569">
    <property type="component" value="Unplaced"/>
</dbReference>
<dbReference type="AlphaFoldDB" id="A0A8C5PLJ5"/>
<dbReference type="Ensembl" id="ENSLLET00000025414.1">
    <property type="protein sequence ID" value="ENSLLEP00000024478.1"/>
    <property type="gene ID" value="ENSLLEG00000015583.1"/>
</dbReference>
<dbReference type="InterPro" id="IPR011989">
    <property type="entry name" value="ARM-like"/>
</dbReference>
<dbReference type="InterPro" id="IPR036770">
    <property type="entry name" value="Ankyrin_rpt-contain_sf"/>
</dbReference>
<evidence type="ECO:0000256" key="1">
    <source>
        <dbReference type="PROSITE-ProRule" id="PRU00023"/>
    </source>
</evidence>
<dbReference type="InterPro" id="IPR043379">
    <property type="entry name" value="ANKAR"/>
</dbReference>
<keyword evidence="3" id="KW-1185">Reference proteome</keyword>
<organism evidence="2 3">
    <name type="scientific">Leptobrachium leishanense</name>
    <name type="common">Leishan spiny toad</name>
    <dbReference type="NCBI Taxonomy" id="445787"/>
    <lineage>
        <taxon>Eukaryota</taxon>
        <taxon>Metazoa</taxon>
        <taxon>Chordata</taxon>
        <taxon>Craniata</taxon>
        <taxon>Vertebrata</taxon>
        <taxon>Euteleostomi</taxon>
        <taxon>Amphibia</taxon>
        <taxon>Batrachia</taxon>
        <taxon>Anura</taxon>
        <taxon>Pelobatoidea</taxon>
        <taxon>Megophryidae</taxon>
        <taxon>Leptobrachium</taxon>
    </lineage>
</organism>
<dbReference type="SUPFAM" id="SSF48371">
    <property type="entry name" value="ARM repeat"/>
    <property type="match status" value="3"/>
</dbReference>
<evidence type="ECO:0000313" key="2">
    <source>
        <dbReference type="Ensembl" id="ENSLLEP00000024478.1"/>
    </source>
</evidence>
<dbReference type="PANTHER" id="PTHR46464:SF2">
    <property type="entry name" value="ANKYRIN AND ARMADILLO REPEAT-CONTAINING PROTEIN"/>
    <property type="match status" value="1"/>
</dbReference>
<accession>A0A8C5PLJ5</accession>
<reference evidence="2" key="1">
    <citation type="submission" date="2025-08" db="UniProtKB">
        <authorList>
            <consortium name="Ensembl"/>
        </authorList>
    </citation>
    <scope>IDENTIFICATION</scope>
</reference>
<dbReference type="SMART" id="SM00185">
    <property type="entry name" value="ARM"/>
    <property type="match status" value="5"/>
</dbReference>
<dbReference type="PROSITE" id="PS50088">
    <property type="entry name" value="ANK_REPEAT"/>
    <property type="match status" value="1"/>
</dbReference>
<dbReference type="Pfam" id="PF12796">
    <property type="entry name" value="Ank_2"/>
    <property type="match status" value="1"/>
</dbReference>
<reference evidence="2" key="2">
    <citation type="submission" date="2025-09" db="UniProtKB">
        <authorList>
            <consortium name="Ensembl"/>
        </authorList>
    </citation>
    <scope>IDENTIFICATION</scope>
</reference>
<keyword evidence="1" id="KW-0040">ANK repeat</keyword>
<dbReference type="InterPro" id="IPR016024">
    <property type="entry name" value="ARM-type_fold"/>
</dbReference>
<dbReference type="InterPro" id="IPR000225">
    <property type="entry name" value="Armadillo"/>
</dbReference>
<name>A0A8C5PLJ5_9ANUR</name>
<dbReference type="InterPro" id="IPR002110">
    <property type="entry name" value="Ankyrin_rpt"/>
</dbReference>
<sequence>MEALSEYGWEPIHHAAYRNHISLVERLVESTGADILETLTNDGLKNTPLLLATFGGREPMVNLLVNLGVDINSVNGQNHGVVEICALHGHLGLIRYLLCLDHPRLNVCRKLVAMLESDLEKEIQCSCAMISELTSKTGTDEDIGSHTDRFIAEGLISGLLSVLKSKIVNDVKNSALNVLKMILCNKCAKRHLMESGGTQVLVSLLLMKSHVLLPGLMEAICELTSEEDFTDSDSANIVPALLKVISDATYESKDTVLLPAFKAIGLLARCSVVYQEAIGKQVGFIPVFVKLHKECQSEVLLVTWSVAVGCIARENSHNQDAFMNENIISCLLKMMRSRYKDVKMSSVKTVCRLAEGNIQVQKTFKESGVVLPIIQLLRKNQSQHTQEAIAETLWVLAGADIEAQRIMAARIGVSFLVEFLVSPSCKLNLIGSRGLSVLLQGPYDLRNAVATSKGAHHLLRLLRSSPEEVVLLNAVRALRHVCLGVGYVAHSKNQAAVATSRGLKSLVAVMTQSQCEYIKVEAALAIAASVQGHTRNLHMVSRIPGFSYRNVLGLLSSSNEEVRLLAGEALASFAFNSSSQQKELTRCGGVHWGDFAHFLDSDNPCYRAQAAFQIVVLARVILDKDPSYTSATGIQILVGLLDDSHSNNTVALATDCVARLAHTRAGLPEAMVSIDVVNLLCHLLSSPSDRVHGSAAIALNLLSFNHAAERQLLKRLREDPQLMKVLIHYNKPQKWPAHFLQRWNHIRELNLPPLRSRKKSSQSPTACITGKTKDKIWLEALSAELSPEKIAWSIHRPENTTTHPQLEL</sequence>
<feature type="repeat" description="ANK" evidence="1">
    <location>
        <begin position="44"/>
        <end position="76"/>
    </location>
</feature>
<proteinExistence type="predicted"/>